<keyword evidence="1" id="KW-0678">Repressor</keyword>
<keyword evidence="3 5" id="KW-0238">DNA-binding</keyword>
<dbReference type="AlphaFoldDB" id="A0A1G7UW15"/>
<keyword evidence="2" id="KW-0805">Transcription regulation</keyword>
<dbReference type="InterPro" id="IPR009057">
    <property type="entry name" value="Homeodomain-like_sf"/>
</dbReference>
<dbReference type="PROSITE" id="PS50977">
    <property type="entry name" value="HTH_TETR_2"/>
    <property type="match status" value="1"/>
</dbReference>
<dbReference type="Pfam" id="PF13977">
    <property type="entry name" value="TetR_C_6"/>
    <property type="match status" value="1"/>
</dbReference>
<evidence type="ECO:0000259" key="6">
    <source>
        <dbReference type="PROSITE" id="PS50977"/>
    </source>
</evidence>
<dbReference type="STRING" id="370764.SAMN04489810_0513"/>
<dbReference type="Proteomes" id="UP000199009">
    <property type="component" value="Chromosome I"/>
</dbReference>
<dbReference type="EMBL" id="LT629692">
    <property type="protein sequence ID" value="SDG51775.1"/>
    <property type="molecule type" value="Genomic_DNA"/>
</dbReference>
<dbReference type="Gene3D" id="1.10.357.10">
    <property type="entry name" value="Tetracycline Repressor, domain 2"/>
    <property type="match status" value="1"/>
</dbReference>
<evidence type="ECO:0000256" key="4">
    <source>
        <dbReference type="ARBA" id="ARBA00023163"/>
    </source>
</evidence>
<evidence type="ECO:0000313" key="8">
    <source>
        <dbReference type="Proteomes" id="UP000199009"/>
    </source>
</evidence>
<dbReference type="Pfam" id="PF00440">
    <property type="entry name" value="TetR_N"/>
    <property type="match status" value="1"/>
</dbReference>
<organism evidence="7 8">
    <name type="scientific">Microbacterium pygmaeum</name>
    <dbReference type="NCBI Taxonomy" id="370764"/>
    <lineage>
        <taxon>Bacteria</taxon>
        <taxon>Bacillati</taxon>
        <taxon>Actinomycetota</taxon>
        <taxon>Actinomycetes</taxon>
        <taxon>Micrococcales</taxon>
        <taxon>Microbacteriaceae</taxon>
        <taxon>Microbacterium</taxon>
    </lineage>
</organism>
<gene>
    <name evidence="7" type="ORF">SAMN04489810_0513</name>
</gene>
<feature type="domain" description="HTH tetR-type" evidence="6">
    <location>
        <begin position="14"/>
        <end position="74"/>
    </location>
</feature>
<dbReference type="SUPFAM" id="SSF48498">
    <property type="entry name" value="Tetracyclin repressor-like, C-terminal domain"/>
    <property type="match status" value="1"/>
</dbReference>
<dbReference type="PANTHER" id="PTHR30055">
    <property type="entry name" value="HTH-TYPE TRANSCRIPTIONAL REGULATOR RUTR"/>
    <property type="match status" value="1"/>
</dbReference>
<keyword evidence="4" id="KW-0804">Transcription</keyword>
<keyword evidence="8" id="KW-1185">Reference proteome</keyword>
<reference evidence="7 8" key="1">
    <citation type="submission" date="2016-10" db="EMBL/GenBank/DDBJ databases">
        <authorList>
            <person name="de Groot N.N."/>
        </authorList>
    </citation>
    <scope>NUCLEOTIDE SEQUENCE [LARGE SCALE GENOMIC DNA]</scope>
    <source>
        <strain evidence="7 8">DSM 23142</strain>
    </source>
</reference>
<accession>A0A1G7UW15</accession>
<dbReference type="PANTHER" id="PTHR30055:SF200">
    <property type="entry name" value="HTH-TYPE TRANSCRIPTIONAL REPRESSOR BDCR"/>
    <property type="match status" value="1"/>
</dbReference>
<sequence length="213" mass="22462">MSTTQTRAPRRSPAQRRILISAAAHELALSEGLSALTLRAVAARAGVTPALVAHYVPTMDHLVATTFSEIVAAELDDLVGLVAAGTAVARLAVMLGSLLDGSRDDVTLVWVEAFALGRRNEPLAAAARDAMDDWQRALQTLLAEGVAAGDIHVEDPADAAWQLLGMIDGINAQSLVRWGGASDRSALLLRAVEGMLGIRRGTLDPRTSNKETP</sequence>
<dbReference type="RefSeq" id="WP_091485742.1">
    <property type="nucleotide sequence ID" value="NZ_LT629692.1"/>
</dbReference>
<feature type="DNA-binding region" description="H-T-H motif" evidence="5">
    <location>
        <begin position="37"/>
        <end position="56"/>
    </location>
</feature>
<dbReference type="OrthoDB" id="4548508at2"/>
<dbReference type="InterPro" id="IPR036271">
    <property type="entry name" value="Tet_transcr_reg_TetR-rel_C_sf"/>
</dbReference>
<dbReference type="SUPFAM" id="SSF46689">
    <property type="entry name" value="Homeodomain-like"/>
    <property type="match status" value="1"/>
</dbReference>
<dbReference type="InterPro" id="IPR039538">
    <property type="entry name" value="BetI_C"/>
</dbReference>
<proteinExistence type="predicted"/>
<evidence type="ECO:0000256" key="2">
    <source>
        <dbReference type="ARBA" id="ARBA00023015"/>
    </source>
</evidence>
<dbReference type="InterPro" id="IPR050109">
    <property type="entry name" value="HTH-type_TetR-like_transc_reg"/>
</dbReference>
<dbReference type="GO" id="GO:0003700">
    <property type="term" value="F:DNA-binding transcription factor activity"/>
    <property type="evidence" value="ECO:0007669"/>
    <property type="project" value="TreeGrafter"/>
</dbReference>
<protein>
    <submittedName>
        <fullName evidence="7">DNA-binding transcriptional regulator, AcrR family</fullName>
    </submittedName>
</protein>
<evidence type="ECO:0000256" key="1">
    <source>
        <dbReference type="ARBA" id="ARBA00022491"/>
    </source>
</evidence>
<evidence type="ECO:0000313" key="7">
    <source>
        <dbReference type="EMBL" id="SDG51775.1"/>
    </source>
</evidence>
<dbReference type="InterPro" id="IPR001647">
    <property type="entry name" value="HTH_TetR"/>
</dbReference>
<dbReference type="GO" id="GO:0000976">
    <property type="term" value="F:transcription cis-regulatory region binding"/>
    <property type="evidence" value="ECO:0007669"/>
    <property type="project" value="TreeGrafter"/>
</dbReference>
<name>A0A1G7UW15_9MICO</name>
<evidence type="ECO:0000256" key="3">
    <source>
        <dbReference type="ARBA" id="ARBA00023125"/>
    </source>
</evidence>
<evidence type="ECO:0000256" key="5">
    <source>
        <dbReference type="PROSITE-ProRule" id="PRU00335"/>
    </source>
</evidence>